<dbReference type="InterPro" id="IPR009006">
    <property type="entry name" value="Ala_racemase/Decarboxylase_C"/>
</dbReference>
<keyword evidence="1" id="KW-0456">Lyase</keyword>
<dbReference type="SUPFAM" id="SSF50621">
    <property type="entry name" value="Alanine racemase C-terminal domain-like"/>
    <property type="match status" value="1"/>
</dbReference>
<evidence type="ECO:0000313" key="1">
    <source>
        <dbReference type="EMBL" id="MPN38091.1"/>
    </source>
</evidence>
<sequence>MSAGAYGMSMASNYNSRGRAAEVLVDGDTAYGVRERESPAQLFAGESRLP</sequence>
<proteinExistence type="predicted"/>
<dbReference type="EMBL" id="VSSQ01093106">
    <property type="protein sequence ID" value="MPN38091.1"/>
    <property type="molecule type" value="Genomic_DNA"/>
</dbReference>
<dbReference type="GO" id="GO:0008836">
    <property type="term" value="F:diaminopimelate decarboxylase activity"/>
    <property type="evidence" value="ECO:0007669"/>
    <property type="project" value="UniProtKB-EC"/>
</dbReference>
<protein>
    <submittedName>
        <fullName evidence="1">Diaminopimelate decarboxylase</fullName>
        <ecNumber evidence="1">4.1.1.20</ecNumber>
    </submittedName>
</protein>
<organism evidence="1">
    <name type="scientific">bioreactor metagenome</name>
    <dbReference type="NCBI Taxonomy" id="1076179"/>
    <lineage>
        <taxon>unclassified sequences</taxon>
        <taxon>metagenomes</taxon>
        <taxon>ecological metagenomes</taxon>
    </lineage>
</organism>
<dbReference type="AlphaFoldDB" id="A0A645HGE8"/>
<name>A0A645HGE8_9ZZZZ</name>
<dbReference type="Gene3D" id="2.40.37.10">
    <property type="entry name" value="Lyase, Ornithine Decarboxylase, Chain A, domain 1"/>
    <property type="match status" value="1"/>
</dbReference>
<accession>A0A645HGE8</accession>
<gene>
    <name evidence="1" type="primary">lysA_53</name>
    <name evidence="1" type="ORF">SDC9_185615</name>
</gene>
<comment type="caution">
    <text evidence="1">The sequence shown here is derived from an EMBL/GenBank/DDBJ whole genome shotgun (WGS) entry which is preliminary data.</text>
</comment>
<reference evidence="1" key="1">
    <citation type="submission" date="2019-08" db="EMBL/GenBank/DDBJ databases">
        <authorList>
            <person name="Kucharzyk K."/>
            <person name="Murdoch R.W."/>
            <person name="Higgins S."/>
            <person name="Loffler F."/>
        </authorList>
    </citation>
    <scope>NUCLEOTIDE SEQUENCE</scope>
</reference>
<dbReference type="EC" id="4.1.1.20" evidence="1"/>